<evidence type="ECO:0000313" key="2">
    <source>
        <dbReference type="Proteomes" id="UP000887097"/>
    </source>
</evidence>
<protein>
    <submittedName>
        <fullName evidence="1">Uncharacterized protein</fullName>
    </submittedName>
</protein>
<gene>
    <name evidence="1" type="ORF">PRMUPPPA20_25510</name>
</gene>
<proteinExistence type="predicted"/>
<sequence>MERIHSAKELFLNTLINMGIKYESHNYEDTIWFDYQDMDFEAEEDKGGRYITLEYMDWKELHDAEEALRMRRIINKVNRNSDVVISTTVKFTYYRRKILFIEEIPNIEDYLRSELQELIRIYEMVNEALQKDNENEKSGKWQPIDIESTQTKDLFIKTIREMGCDYEPWKDEESRCESIVFDYQTETYRATFFEVTKKVLLENHYSLYNVALNDMDKVNQLREVVNKVNQEHDAVTVYTIDCVTNKMYAEASHTVPFMAEIPNLLTYLHSILNDLYLVRMDIKCEMEADEIEEQRIMDREAN</sequence>
<name>A0AA37MQ10_XYLRU</name>
<accession>A0AA37MQ10</accession>
<organism evidence="1 2">
    <name type="scientific">Xylanibacter ruminicola</name>
    <name type="common">Prevotella ruminicola</name>
    <dbReference type="NCBI Taxonomy" id="839"/>
    <lineage>
        <taxon>Bacteria</taxon>
        <taxon>Pseudomonadati</taxon>
        <taxon>Bacteroidota</taxon>
        <taxon>Bacteroidia</taxon>
        <taxon>Bacteroidales</taxon>
        <taxon>Prevotellaceae</taxon>
        <taxon>Xylanibacter</taxon>
    </lineage>
</organism>
<dbReference type="RefSeq" id="WP_041386114.1">
    <property type="nucleotide sequence ID" value="NZ_BPTT01000001.1"/>
</dbReference>
<reference evidence="1" key="1">
    <citation type="submission" date="2021-08" db="EMBL/GenBank/DDBJ databases">
        <title>Prevotella lacticifex sp. nov., isolated from rumen of cow.</title>
        <authorList>
            <person name="Shinkai T."/>
            <person name="Ikeyama N."/>
            <person name="Kumagai M."/>
            <person name="Ohmori H."/>
            <person name="Sakamoto M."/>
            <person name="Ohkuma M."/>
            <person name="Mitsumori M."/>
        </authorList>
    </citation>
    <scope>NUCLEOTIDE SEQUENCE</scope>
    <source>
        <strain evidence="1">JCM 8259</strain>
    </source>
</reference>
<dbReference type="AlphaFoldDB" id="A0AA37MQ10"/>
<comment type="caution">
    <text evidence="1">The sequence shown here is derived from an EMBL/GenBank/DDBJ whole genome shotgun (WGS) entry which is preliminary data.</text>
</comment>
<dbReference type="Proteomes" id="UP000887097">
    <property type="component" value="Unassembled WGS sequence"/>
</dbReference>
<dbReference type="GeneID" id="31501569"/>
<evidence type="ECO:0000313" key="1">
    <source>
        <dbReference type="EMBL" id="GJG34442.1"/>
    </source>
</evidence>
<dbReference type="EMBL" id="BPTT01000001">
    <property type="protein sequence ID" value="GJG34442.1"/>
    <property type="molecule type" value="Genomic_DNA"/>
</dbReference>